<dbReference type="InterPro" id="IPR035992">
    <property type="entry name" value="Ricin_B-like_lectins"/>
</dbReference>
<organism evidence="2 3">
    <name type="scientific">Streptomyces hyaluromycini</name>
    <dbReference type="NCBI Taxonomy" id="1377993"/>
    <lineage>
        <taxon>Bacteria</taxon>
        <taxon>Bacillati</taxon>
        <taxon>Actinomycetota</taxon>
        <taxon>Actinomycetes</taxon>
        <taxon>Kitasatosporales</taxon>
        <taxon>Streptomycetaceae</taxon>
        <taxon>Streptomyces</taxon>
    </lineage>
</organism>
<evidence type="ECO:0000313" key="2">
    <source>
        <dbReference type="EMBL" id="MER7181036.1"/>
    </source>
</evidence>
<feature type="domain" description="Ricin B lectin" evidence="1">
    <location>
        <begin position="22"/>
        <end position="58"/>
    </location>
</feature>
<dbReference type="EMBL" id="JBEPEK010000100">
    <property type="protein sequence ID" value="MER7181036.1"/>
    <property type="molecule type" value="Genomic_DNA"/>
</dbReference>
<comment type="caution">
    <text evidence="2">The sequence shown here is derived from an EMBL/GenBank/DDBJ whole genome shotgun (WGS) entry which is preliminary data.</text>
</comment>
<gene>
    <name evidence="2" type="ORF">ABT404_16395</name>
</gene>
<dbReference type="Gene3D" id="2.80.10.50">
    <property type="match status" value="1"/>
</dbReference>
<dbReference type="RefSeq" id="WP_350781545.1">
    <property type="nucleotide sequence ID" value="NZ_JBEPEK010000100.1"/>
</dbReference>
<dbReference type="CDD" id="cd00161">
    <property type="entry name" value="beta-trefoil_Ricin-like"/>
    <property type="match status" value="1"/>
</dbReference>
<dbReference type="Proteomes" id="UP001474181">
    <property type="component" value="Unassembled WGS sequence"/>
</dbReference>
<accession>A0ABV1WW91</accession>
<proteinExistence type="predicted"/>
<dbReference type="Pfam" id="PF14200">
    <property type="entry name" value="RicinB_lectin_2"/>
    <property type="match status" value="1"/>
</dbReference>
<name>A0ABV1WW91_9ACTN</name>
<reference evidence="2 3" key="1">
    <citation type="submission" date="2024-06" db="EMBL/GenBank/DDBJ databases">
        <title>The Natural Products Discovery Center: Release of the First 8490 Sequenced Strains for Exploring Actinobacteria Biosynthetic Diversity.</title>
        <authorList>
            <person name="Kalkreuter E."/>
            <person name="Kautsar S.A."/>
            <person name="Yang D."/>
            <person name="Bader C.D."/>
            <person name="Teijaro C.N."/>
            <person name="Fluegel L."/>
            <person name="Davis C.M."/>
            <person name="Simpson J.R."/>
            <person name="Lauterbach L."/>
            <person name="Steele A.D."/>
            <person name="Gui C."/>
            <person name="Meng S."/>
            <person name="Li G."/>
            <person name="Viehrig K."/>
            <person name="Ye F."/>
            <person name="Su P."/>
            <person name="Kiefer A.F."/>
            <person name="Nichols A."/>
            <person name="Cepeda A.J."/>
            <person name="Yan W."/>
            <person name="Fan B."/>
            <person name="Jiang Y."/>
            <person name="Adhikari A."/>
            <person name="Zheng C.-J."/>
            <person name="Schuster L."/>
            <person name="Cowan T.M."/>
            <person name="Smanski M.J."/>
            <person name="Chevrette M.G."/>
            <person name="De Carvalho L.P.S."/>
            <person name="Shen B."/>
        </authorList>
    </citation>
    <scope>NUCLEOTIDE SEQUENCE [LARGE SCALE GENOMIC DNA]</scope>
    <source>
        <strain evidence="2 3">NPDC000234</strain>
    </source>
</reference>
<dbReference type="SUPFAM" id="SSF50370">
    <property type="entry name" value="Ricin B-like lectins"/>
    <property type="match status" value="1"/>
</dbReference>
<evidence type="ECO:0000259" key="1">
    <source>
        <dbReference type="Pfam" id="PF14200"/>
    </source>
</evidence>
<sequence>MATAAVLTLSAPAHADTVIYNNLENSWSQKCLAVPNSSKAGGEGLIQWTCENTYDQLWPPYEN</sequence>
<evidence type="ECO:0000313" key="3">
    <source>
        <dbReference type="Proteomes" id="UP001474181"/>
    </source>
</evidence>
<keyword evidence="3" id="KW-1185">Reference proteome</keyword>
<protein>
    <submittedName>
        <fullName evidence="2">RICIN domain-containing protein</fullName>
    </submittedName>
</protein>
<dbReference type="InterPro" id="IPR000772">
    <property type="entry name" value="Ricin_B_lectin"/>
</dbReference>